<dbReference type="GO" id="GO:0000981">
    <property type="term" value="F:DNA-binding transcription factor activity, RNA polymerase II-specific"/>
    <property type="evidence" value="ECO:0007669"/>
    <property type="project" value="TreeGrafter"/>
</dbReference>
<dbReference type="Gramene" id="TVU50077">
    <property type="protein sequence ID" value="TVU50077"/>
    <property type="gene ID" value="EJB05_01432"/>
</dbReference>
<dbReference type="PANTHER" id="PTHR16223:SF274">
    <property type="entry name" value="TRANSCRIPTION FACTOR BHLH84"/>
    <property type="match status" value="1"/>
</dbReference>
<evidence type="ECO:0000256" key="4">
    <source>
        <dbReference type="ARBA" id="ARBA00023125"/>
    </source>
</evidence>
<evidence type="ECO:0000256" key="6">
    <source>
        <dbReference type="ARBA" id="ARBA00023242"/>
    </source>
</evidence>
<dbReference type="Gene3D" id="4.10.280.10">
    <property type="entry name" value="Helix-loop-helix DNA-binding domain"/>
    <property type="match status" value="1"/>
</dbReference>
<keyword evidence="6" id="KW-0539">Nucleus</keyword>
<dbReference type="SUPFAM" id="SSF47459">
    <property type="entry name" value="HLH, helix-loop-helix DNA-binding domain"/>
    <property type="match status" value="1"/>
</dbReference>
<dbReference type="AlphaFoldDB" id="A0A5J9WQ81"/>
<dbReference type="GO" id="GO:0005634">
    <property type="term" value="C:nucleus"/>
    <property type="evidence" value="ECO:0007669"/>
    <property type="project" value="UniProtKB-SubCell"/>
</dbReference>
<dbReference type="InterPro" id="IPR045843">
    <property type="entry name" value="IND-like"/>
</dbReference>
<evidence type="ECO:0000256" key="2">
    <source>
        <dbReference type="ARBA" id="ARBA00005510"/>
    </source>
</evidence>
<organism evidence="8 9">
    <name type="scientific">Eragrostis curvula</name>
    <name type="common">weeping love grass</name>
    <dbReference type="NCBI Taxonomy" id="38414"/>
    <lineage>
        <taxon>Eukaryota</taxon>
        <taxon>Viridiplantae</taxon>
        <taxon>Streptophyta</taxon>
        <taxon>Embryophyta</taxon>
        <taxon>Tracheophyta</taxon>
        <taxon>Spermatophyta</taxon>
        <taxon>Magnoliopsida</taxon>
        <taxon>Liliopsida</taxon>
        <taxon>Poales</taxon>
        <taxon>Poaceae</taxon>
        <taxon>PACMAD clade</taxon>
        <taxon>Chloridoideae</taxon>
        <taxon>Eragrostideae</taxon>
        <taxon>Eragrostidinae</taxon>
        <taxon>Eragrostis</taxon>
    </lineage>
</organism>
<dbReference type="Proteomes" id="UP000324897">
    <property type="component" value="Chromosome 6"/>
</dbReference>
<sequence>MIAHLQSVFLGSSDLEVDPNFCSSNSCSLVEQDSYSTGASLNITTNVGFDHQLVDNLASANEAKVGNKRKIQLDELMIHCEKDCADPAATRARKKSEKDSQSRYAKKRRERINESLRVLQELIPNGTKVDISTMLEEAVEYVKFLHLQIKLLSSDELWMYAPLAYHGINIGMHLNGLSAQER</sequence>
<dbReference type="OrthoDB" id="651283at2759"/>
<comment type="caution">
    <text evidence="8">The sequence shown here is derived from an EMBL/GenBank/DDBJ whole genome shotgun (WGS) entry which is preliminary data.</text>
</comment>
<keyword evidence="9" id="KW-1185">Reference proteome</keyword>
<protein>
    <recommendedName>
        <fullName evidence="7">BHLH domain-containing protein</fullName>
    </recommendedName>
</protein>
<reference evidence="8 9" key="1">
    <citation type="journal article" date="2019" name="Sci. Rep.">
        <title>A high-quality genome of Eragrostis curvula grass provides insights into Poaceae evolution and supports new strategies to enhance forage quality.</title>
        <authorList>
            <person name="Carballo J."/>
            <person name="Santos B.A.C.M."/>
            <person name="Zappacosta D."/>
            <person name="Garbus I."/>
            <person name="Selva J.P."/>
            <person name="Gallo C.A."/>
            <person name="Diaz A."/>
            <person name="Albertini E."/>
            <person name="Caccamo M."/>
            <person name="Echenique V."/>
        </authorList>
    </citation>
    <scope>NUCLEOTIDE SEQUENCE [LARGE SCALE GENOMIC DNA]</scope>
    <source>
        <strain evidence="9">cv. Victoria</strain>
        <tissue evidence="8">Leaf</tissue>
    </source>
</reference>
<evidence type="ECO:0000313" key="9">
    <source>
        <dbReference type="Proteomes" id="UP000324897"/>
    </source>
</evidence>
<evidence type="ECO:0000256" key="3">
    <source>
        <dbReference type="ARBA" id="ARBA00023015"/>
    </source>
</evidence>
<dbReference type="FunFam" id="4.10.280.10:FF:000022">
    <property type="entry name" value="Basic helix-loop-helix transcription factor"/>
    <property type="match status" value="1"/>
</dbReference>
<keyword evidence="3" id="KW-0805">Transcription regulation</keyword>
<name>A0A5J9WQ81_9POAL</name>
<dbReference type="InterPro" id="IPR011598">
    <property type="entry name" value="bHLH_dom"/>
</dbReference>
<keyword evidence="4" id="KW-0238">DNA-binding</keyword>
<evidence type="ECO:0000256" key="1">
    <source>
        <dbReference type="ARBA" id="ARBA00004123"/>
    </source>
</evidence>
<keyword evidence="5" id="KW-0804">Transcription</keyword>
<feature type="non-terminal residue" evidence="8">
    <location>
        <position position="1"/>
    </location>
</feature>
<dbReference type="EMBL" id="RWGY01000002">
    <property type="protein sequence ID" value="TVU50077.1"/>
    <property type="molecule type" value="Genomic_DNA"/>
</dbReference>
<gene>
    <name evidence="8" type="ORF">EJB05_01432</name>
</gene>
<comment type="similarity">
    <text evidence="2">Belongs to the bHLH protein family.</text>
</comment>
<evidence type="ECO:0000259" key="7">
    <source>
        <dbReference type="PROSITE" id="PS50888"/>
    </source>
</evidence>
<dbReference type="PANTHER" id="PTHR16223">
    <property type="entry name" value="TRANSCRIPTION FACTOR BHLH83-RELATED"/>
    <property type="match status" value="1"/>
</dbReference>
<dbReference type="InterPro" id="IPR036638">
    <property type="entry name" value="HLH_DNA-bd_sf"/>
</dbReference>
<comment type="subcellular location">
    <subcellularLocation>
        <location evidence="1">Nucleus</location>
    </subcellularLocation>
</comment>
<dbReference type="GO" id="GO:0000978">
    <property type="term" value="F:RNA polymerase II cis-regulatory region sequence-specific DNA binding"/>
    <property type="evidence" value="ECO:0007669"/>
    <property type="project" value="TreeGrafter"/>
</dbReference>
<dbReference type="GO" id="GO:0046983">
    <property type="term" value="F:protein dimerization activity"/>
    <property type="evidence" value="ECO:0007669"/>
    <property type="project" value="InterPro"/>
</dbReference>
<accession>A0A5J9WQ81</accession>
<proteinExistence type="inferred from homology"/>
<dbReference type="Pfam" id="PF00010">
    <property type="entry name" value="HLH"/>
    <property type="match status" value="1"/>
</dbReference>
<evidence type="ECO:0000313" key="8">
    <source>
        <dbReference type="EMBL" id="TVU50077.1"/>
    </source>
</evidence>
<dbReference type="SMART" id="SM00353">
    <property type="entry name" value="HLH"/>
    <property type="match status" value="1"/>
</dbReference>
<feature type="domain" description="BHLH" evidence="7">
    <location>
        <begin position="96"/>
        <end position="145"/>
    </location>
</feature>
<dbReference type="PROSITE" id="PS50888">
    <property type="entry name" value="BHLH"/>
    <property type="match status" value="1"/>
</dbReference>
<evidence type="ECO:0000256" key="5">
    <source>
        <dbReference type="ARBA" id="ARBA00023163"/>
    </source>
</evidence>
<dbReference type="CDD" id="cd11454">
    <property type="entry name" value="bHLH_AtIND_like"/>
    <property type="match status" value="1"/>
</dbReference>